<keyword evidence="2" id="KW-1185">Reference proteome</keyword>
<dbReference type="AlphaFoldDB" id="A0A0N5A8C8"/>
<evidence type="ECO:0000313" key="2">
    <source>
        <dbReference type="Proteomes" id="UP000046393"/>
    </source>
</evidence>
<sequence>MDACAENKQPKEEGVDHKNTDTEETKTMNKPHPCTPAVVRTRQSRKDFQVSSPSDAIMSPCTQRLFGRSRLNMGHGAHPGALLKEKQRSALTQMEQDKELGKVAKFNCDD</sequence>
<protein>
    <submittedName>
        <fullName evidence="3">Zgc:</fullName>
    </submittedName>
</protein>
<feature type="region of interest" description="Disordered" evidence="1">
    <location>
        <begin position="1"/>
        <end position="36"/>
    </location>
</feature>
<reference evidence="3" key="1">
    <citation type="submission" date="2017-02" db="UniProtKB">
        <authorList>
            <consortium name="WormBaseParasite"/>
        </authorList>
    </citation>
    <scope>IDENTIFICATION</scope>
</reference>
<evidence type="ECO:0000313" key="3">
    <source>
        <dbReference type="WBParaSite" id="SMUV_0000032001-mRNA-1"/>
    </source>
</evidence>
<feature type="compositionally biased region" description="Basic and acidic residues" evidence="1">
    <location>
        <begin position="8"/>
        <end position="27"/>
    </location>
</feature>
<evidence type="ECO:0000256" key="1">
    <source>
        <dbReference type="SAM" id="MobiDB-lite"/>
    </source>
</evidence>
<name>A0A0N5A8C8_9BILA</name>
<dbReference type="Pfam" id="PF05032">
    <property type="entry name" value="Spo12"/>
    <property type="match status" value="1"/>
</dbReference>
<feature type="compositionally biased region" description="Basic and acidic residues" evidence="1">
    <location>
        <begin position="95"/>
        <end position="110"/>
    </location>
</feature>
<accession>A0A0N5A8C8</accession>
<proteinExistence type="predicted"/>
<dbReference type="InterPro" id="IPR007727">
    <property type="entry name" value="Spo12"/>
</dbReference>
<dbReference type="WBParaSite" id="SMUV_0000032001-mRNA-1">
    <property type="protein sequence ID" value="SMUV_0000032001-mRNA-1"/>
    <property type="gene ID" value="SMUV_0000032001"/>
</dbReference>
<organism evidence="2 3">
    <name type="scientific">Syphacia muris</name>
    <dbReference type="NCBI Taxonomy" id="451379"/>
    <lineage>
        <taxon>Eukaryota</taxon>
        <taxon>Metazoa</taxon>
        <taxon>Ecdysozoa</taxon>
        <taxon>Nematoda</taxon>
        <taxon>Chromadorea</taxon>
        <taxon>Rhabditida</taxon>
        <taxon>Spirurina</taxon>
        <taxon>Oxyuridomorpha</taxon>
        <taxon>Oxyuroidea</taxon>
        <taxon>Oxyuridae</taxon>
        <taxon>Syphacia</taxon>
    </lineage>
</organism>
<feature type="region of interest" description="Disordered" evidence="1">
    <location>
        <begin position="71"/>
        <end position="110"/>
    </location>
</feature>
<dbReference type="Proteomes" id="UP000046393">
    <property type="component" value="Unplaced"/>
</dbReference>